<protein>
    <submittedName>
        <fullName evidence="2">Uncharacterized protein</fullName>
    </submittedName>
</protein>
<organism evidence="2 3">
    <name type="scientific">Dryococelus australis</name>
    <dbReference type="NCBI Taxonomy" id="614101"/>
    <lineage>
        <taxon>Eukaryota</taxon>
        <taxon>Metazoa</taxon>
        <taxon>Ecdysozoa</taxon>
        <taxon>Arthropoda</taxon>
        <taxon>Hexapoda</taxon>
        <taxon>Insecta</taxon>
        <taxon>Pterygota</taxon>
        <taxon>Neoptera</taxon>
        <taxon>Polyneoptera</taxon>
        <taxon>Phasmatodea</taxon>
        <taxon>Verophasmatodea</taxon>
        <taxon>Anareolatae</taxon>
        <taxon>Phasmatidae</taxon>
        <taxon>Eurycanthinae</taxon>
        <taxon>Dryococelus</taxon>
    </lineage>
</organism>
<keyword evidence="3" id="KW-1185">Reference proteome</keyword>
<feature type="region of interest" description="Disordered" evidence="1">
    <location>
        <begin position="1029"/>
        <end position="1065"/>
    </location>
</feature>
<feature type="compositionally biased region" description="Polar residues" evidence="1">
    <location>
        <begin position="657"/>
        <end position="667"/>
    </location>
</feature>
<gene>
    <name evidence="2" type="ORF">PR048_033412</name>
</gene>
<name>A0ABQ9G4D7_9NEOP</name>
<feature type="region of interest" description="Disordered" evidence="1">
    <location>
        <begin position="636"/>
        <end position="667"/>
    </location>
</feature>
<evidence type="ECO:0000313" key="3">
    <source>
        <dbReference type="Proteomes" id="UP001159363"/>
    </source>
</evidence>
<evidence type="ECO:0000313" key="2">
    <source>
        <dbReference type="EMBL" id="KAJ8865889.1"/>
    </source>
</evidence>
<feature type="region of interest" description="Disordered" evidence="1">
    <location>
        <begin position="1364"/>
        <end position="1393"/>
    </location>
</feature>
<accession>A0ABQ9G4D7</accession>
<dbReference type="EMBL" id="JARBHB010000017">
    <property type="protein sequence ID" value="KAJ8865889.1"/>
    <property type="molecule type" value="Genomic_DNA"/>
</dbReference>
<sequence>MIEIVRVSSNMRVGVIVPASVTGNYSDRYLQKTGNRTLAQSSPYTMTADNQCAVDIGIFVRKTVESSLQVIDLYGEAWILAAILRSWLQPAPELRMRCRGEKLRINDRVLHRQQNSHAKHKLSTRAIARRRAPGNSAPVNERSTTVCPNHVQFTQKGSDLTSRQQPMEERRRLEYTQCCEFLLDAKKLRGFCRSLLMTKWPQFPLVHTEFDSPWGTLAQSSLSTVTADNQYAVDIGMYVHKTVESSQRVIELSNFSDSLVIPVVSGVVWTNGTMVRSNTDTNRTGVLALVYAEVIPGGHLGIADLCLPRTIVVQLRMSAILVASTSLVAAVGHQDVANDRISYNTKETCGHMSAGMSPHSYSPLSLSCPHDATAWPHTYTHFLTCSPSLHLDQRPSTRPRTLSLSLVLPSPPVYITPDHISSSTRNHPASDSLYTDLPNTRVTAYLLPESVGVTVNSRGPRAYLTVVVVFIGDVTSLEAETTVSGPVFSCMIYSDQVLHPHHLPLVIVFTEHIQSTVGTTAHEERLARQTYSISGLHSLTNPFAITDSRRPGVGSQRVTGQVVASARGCMFRGDVSRWRGRTRDREREHDDEWMFVCRGAEEWCMRGSVCVCVARRWHQGDRRQIEWGRHADPHMSAHPFSSSGVMNSKLRKPQETPCRSAQGQQLLPSPEHTAMSLKLLIPMPSIVNFSPLRQDGVEWLDMVGFSPEFPAPHPHPQFPPPLLARVTCPGVFHASSLTVNFLPVRQDGNDWLEISALPHSPVGITYPTPLTRLMCPEVKNPDHPSHPYSKSFLCLKKSREPMGVKRGEYGLVYSTQAGSLGREQAGYVQDAEWCTSSAEADTPLHYFARNFVTPLVPVRYWPACTQCVSKELHFPHNGVSQMYFSEVSVRTLVACASYETNLAIPCIVDKLRCQDPREARHPRRSKGVIQNRRPAKRRDCKQKRGYLLVGALLWIHNTPTNPTRRYLMRREHCTPVQSLALSGDGALDARDNLALIVPAFLGRRGFKNVAIVRFALKDKLKVCVEQRRNERVDGGGGGRSPRKPADQRHRPGTIPTSENPGVTRPRIEPGLPWWEGSSLTTQRSENGASCSIGYLALHKIQVAYPGLESRGSMLELLRDYLEMPNLTDQISKPLTHYDRVLFSSENGAASKLEWGKIDVLQKKTRRLATSSNTIPNCENLEVAWPGIEPGLPRWEVKSLTAQPPHGPYNIAVISIELENSRIHFGTSRNSKHHPVPIIDVARKSCGVVLEADSASAHTIYSTARSILRQGVRTDRERDRMEIASAERTVRPYPALIARLVIRGAPIRASSLMAFPAGQGWDRVAVFLISNCEFFANKPLCSASVHVYDPPREVYFIPVSSSRMHMERRRNEGAGETGDPRGNPSTKGTARHVSHLRKSGDLTGDWNLVEGERANRSATVPLPPPLRERISVDPQQKKQQIIKSGANCVYSTTRLQESFGKLMAGRVAGRCEGFWGSLAFKPGTCLEEGTKKLMLKCYCSVSISKPPLAEFEHVQNMFTSPRVTKLNKPEVNFKSVEVLQRWVKTKTVYDSGYMIAAAASQRFVLNEQVSDRPVAAYLLQKTSRRDSPFYGVYC</sequence>
<proteinExistence type="predicted"/>
<evidence type="ECO:0000256" key="1">
    <source>
        <dbReference type="SAM" id="MobiDB-lite"/>
    </source>
</evidence>
<comment type="caution">
    <text evidence="2">The sequence shown here is derived from an EMBL/GenBank/DDBJ whole genome shotgun (WGS) entry which is preliminary data.</text>
</comment>
<dbReference type="Proteomes" id="UP001159363">
    <property type="component" value="Chromosome 16"/>
</dbReference>
<reference evidence="2 3" key="1">
    <citation type="submission" date="2023-02" db="EMBL/GenBank/DDBJ databases">
        <title>LHISI_Scaffold_Assembly.</title>
        <authorList>
            <person name="Stuart O.P."/>
            <person name="Cleave R."/>
            <person name="Magrath M.J.L."/>
            <person name="Mikheyev A.S."/>
        </authorList>
    </citation>
    <scope>NUCLEOTIDE SEQUENCE [LARGE SCALE GENOMIC DNA]</scope>
    <source>
        <strain evidence="2">Daus_M_001</strain>
        <tissue evidence="2">Leg muscle</tissue>
    </source>
</reference>